<feature type="compositionally biased region" description="Low complexity" evidence="1">
    <location>
        <begin position="119"/>
        <end position="133"/>
    </location>
</feature>
<evidence type="ECO:0000313" key="2">
    <source>
        <dbReference type="EMBL" id="KAF6838866.1"/>
    </source>
</evidence>
<name>A0A8H6KX44_9PEZI</name>
<sequence>MQTDKTGPCAGLDREQRARCAGGQATTCVRSVRRRSLIDSSSDMTDSEDSSRLATAAAAAAATAVLTMKLIQGQWQKAEVAGRGEAGQGTGDKFNVRCPARAGSETMPGRCNPHKKAIVRSSGVSTTSRSDVSPITNVPLNKGRNPARGWSEGPPDW</sequence>
<evidence type="ECO:0000313" key="3">
    <source>
        <dbReference type="Proteomes" id="UP000654918"/>
    </source>
</evidence>
<reference evidence="2" key="1">
    <citation type="journal article" date="2020" name="Phytopathology">
        <title>Genome Sequence Resources of Colletotrichum truncatum, C. plurivorum, C. musicola, and C. sojae: Four Species Pathogenic to Soybean (Glycine max).</title>
        <authorList>
            <person name="Rogerio F."/>
            <person name="Boufleur T.R."/>
            <person name="Ciampi-Guillardi M."/>
            <person name="Sukno S.A."/>
            <person name="Thon M.R."/>
            <person name="Massola Junior N.S."/>
            <person name="Baroncelli R."/>
        </authorList>
    </citation>
    <scope>NUCLEOTIDE SEQUENCE</scope>
    <source>
        <strain evidence="2">LFN00145</strain>
    </source>
</reference>
<accession>A0A8H6KX44</accession>
<gene>
    <name evidence="2" type="ORF">CPLU01_02136</name>
</gene>
<dbReference type="EMBL" id="WIGO01000016">
    <property type="protein sequence ID" value="KAF6838866.1"/>
    <property type="molecule type" value="Genomic_DNA"/>
</dbReference>
<dbReference type="AlphaFoldDB" id="A0A8H6KX44"/>
<protein>
    <submittedName>
        <fullName evidence="2">Uncharacterized protein</fullName>
    </submittedName>
</protein>
<proteinExistence type="predicted"/>
<dbReference type="Proteomes" id="UP000654918">
    <property type="component" value="Unassembled WGS sequence"/>
</dbReference>
<comment type="caution">
    <text evidence="2">The sequence shown here is derived from an EMBL/GenBank/DDBJ whole genome shotgun (WGS) entry which is preliminary data.</text>
</comment>
<organism evidence="2 3">
    <name type="scientific">Colletotrichum plurivorum</name>
    <dbReference type="NCBI Taxonomy" id="2175906"/>
    <lineage>
        <taxon>Eukaryota</taxon>
        <taxon>Fungi</taxon>
        <taxon>Dikarya</taxon>
        <taxon>Ascomycota</taxon>
        <taxon>Pezizomycotina</taxon>
        <taxon>Sordariomycetes</taxon>
        <taxon>Hypocreomycetidae</taxon>
        <taxon>Glomerellales</taxon>
        <taxon>Glomerellaceae</taxon>
        <taxon>Colletotrichum</taxon>
        <taxon>Colletotrichum orchidearum species complex</taxon>
    </lineage>
</organism>
<evidence type="ECO:0000256" key="1">
    <source>
        <dbReference type="SAM" id="MobiDB-lite"/>
    </source>
</evidence>
<feature type="region of interest" description="Disordered" evidence="1">
    <location>
        <begin position="82"/>
        <end position="157"/>
    </location>
</feature>
<keyword evidence="3" id="KW-1185">Reference proteome</keyword>